<evidence type="ECO:0000313" key="2">
    <source>
        <dbReference type="Proteomes" id="UP000007397"/>
    </source>
</evidence>
<protein>
    <recommendedName>
        <fullName evidence="3">Lipoprotein</fullName>
    </recommendedName>
</protein>
<dbReference type="AlphaFoldDB" id="I0JSE1"/>
<name>I0JSE1_HALH3</name>
<dbReference type="EMBL" id="HE717023">
    <property type="protein sequence ID" value="CCG47063.1"/>
    <property type="molecule type" value="Genomic_DNA"/>
</dbReference>
<sequence>MKQLIFIMLVTIVLGACSPLGSSNKEESQNSNKASTDQIADKIDVDQLDKVQFIYNNKAYEAKYKLKCKTSAECSEGNDLPLNKIKQEIKPKKIDASIGDQIEIRIPNTFPRPDQILYHQQQGATGIQETADKNVIEVTGDKGEEITYIVNFNWRSNDSDNTKIIYSVAYYFEVPNPT</sequence>
<dbReference type="Proteomes" id="UP000007397">
    <property type="component" value="Chromosome"/>
</dbReference>
<dbReference type="PATRIC" id="fig|866895.3.peg.3759"/>
<dbReference type="RefSeq" id="WP_014644947.1">
    <property type="nucleotide sequence ID" value="NC_017668.1"/>
</dbReference>
<proteinExistence type="predicted"/>
<dbReference type="PROSITE" id="PS51257">
    <property type="entry name" value="PROKAR_LIPOPROTEIN"/>
    <property type="match status" value="1"/>
</dbReference>
<dbReference type="KEGG" id="hhd:HBHAL_4725"/>
<evidence type="ECO:0000313" key="1">
    <source>
        <dbReference type="EMBL" id="CCG47063.1"/>
    </source>
</evidence>
<reference evidence="1 2" key="1">
    <citation type="journal article" date="2013" name="Environ. Microbiol.">
        <title>Chloride and organic osmolytes: a hybrid strategy to cope with elevated salinities by the moderately halophilic, chloride-dependent bacterium Halobacillus halophilus.</title>
        <authorList>
            <person name="Saum S.H."/>
            <person name="Pfeiffer F."/>
            <person name="Palm P."/>
            <person name="Rampp M."/>
            <person name="Schuster S.C."/>
            <person name="Muller V."/>
            <person name="Oesterhelt D."/>
        </authorList>
    </citation>
    <scope>NUCLEOTIDE SEQUENCE [LARGE SCALE GENOMIC DNA]</scope>
    <source>
        <strain evidence="2">ATCC 35676 / DSM 2266 / JCM 20832 / KCTC 3685 / LMG 17431 / NBRC 102448 / NCIMB 2269</strain>
    </source>
</reference>
<accession>I0JSE1</accession>
<evidence type="ECO:0008006" key="3">
    <source>
        <dbReference type="Google" id="ProtNLM"/>
    </source>
</evidence>
<organism evidence="1 2">
    <name type="scientific">Halobacillus halophilus (strain ATCC 35676 / DSM 2266 / JCM 20832 / KCTC 3685 / LMG 17431 / NBRC 102448 / NCIMB 2269)</name>
    <name type="common">Sporosarcina halophila</name>
    <dbReference type="NCBI Taxonomy" id="866895"/>
    <lineage>
        <taxon>Bacteria</taxon>
        <taxon>Bacillati</taxon>
        <taxon>Bacillota</taxon>
        <taxon>Bacilli</taxon>
        <taxon>Bacillales</taxon>
        <taxon>Bacillaceae</taxon>
        <taxon>Halobacillus</taxon>
    </lineage>
</organism>
<dbReference type="HOGENOM" id="CLU_1508584_0_0_9"/>
<gene>
    <name evidence="1" type="ordered locus">HBHAL_4725</name>
</gene>
<keyword evidence="2" id="KW-1185">Reference proteome</keyword>